<dbReference type="Proteomes" id="UP000219020">
    <property type="component" value="Unassembled WGS sequence"/>
</dbReference>
<gene>
    <name evidence="3" type="ORF">BTN49_1920</name>
</gene>
<dbReference type="InterPro" id="IPR026256">
    <property type="entry name" value="TfoX-like_gammaprotbact"/>
</dbReference>
<evidence type="ECO:0000313" key="4">
    <source>
        <dbReference type="Proteomes" id="UP000219020"/>
    </source>
</evidence>
<accession>A0A2A5T2U2</accession>
<dbReference type="InterPro" id="IPR047525">
    <property type="entry name" value="TfoX-like"/>
</dbReference>
<dbReference type="Pfam" id="PF04994">
    <property type="entry name" value="TfoX_C"/>
    <property type="match status" value="1"/>
</dbReference>
<evidence type="ECO:0000259" key="2">
    <source>
        <dbReference type="Pfam" id="PF04994"/>
    </source>
</evidence>
<feature type="domain" description="TfoX C-terminal" evidence="2">
    <location>
        <begin position="115"/>
        <end position="194"/>
    </location>
</feature>
<dbReference type="Gene3D" id="3.30.1460.30">
    <property type="entry name" value="YgaC/TfoX-N like chaperone"/>
    <property type="match status" value="1"/>
</dbReference>
<protein>
    <submittedName>
        <fullName evidence="3">Positive regulator of competence TfoX</fullName>
    </submittedName>
</protein>
<proteinExistence type="predicted"/>
<dbReference type="PANTHER" id="PTHR36121:SF1">
    <property type="entry name" value="PROTEIN SXY"/>
    <property type="match status" value="1"/>
</dbReference>
<dbReference type="AlphaFoldDB" id="A0A2A5T2U2"/>
<keyword evidence="4" id="KW-1185">Reference proteome</keyword>
<comment type="caution">
    <text evidence="3">The sequence shown here is derived from an EMBL/GenBank/DDBJ whole genome shotgun (WGS) entry which is preliminary data.</text>
</comment>
<dbReference type="InterPro" id="IPR007077">
    <property type="entry name" value="TfoX_C"/>
</dbReference>
<organism evidence="3 4">
    <name type="scientific">Candidatus Enterovibrio escicola</name>
    <dbReference type="NCBI Taxonomy" id="1927127"/>
    <lineage>
        <taxon>Bacteria</taxon>
        <taxon>Pseudomonadati</taxon>
        <taxon>Pseudomonadota</taxon>
        <taxon>Gammaproteobacteria</taxon>
        <taxon>Vibrionales</taxon>
        <taxon>Vibrionaceae</taxon>
        <taxon>Enterovibrio</taxon>
    </lineage>
</organism>
<dbReference type="PIRSF" id="PIRSF028788">
    <property type="entry name" value="TfoX_Sxy"/>
    <property type="match status" value="1"/>
</dbReference>
<dbReference type="InterPro" id="IPR007076">
    <property type="entry name" value="TfoX_N"/>
</dbReference>
<evidence type="ECO:0000313" key="3">
    <source>
        <dbReference type="EMBL" id="PCS22464.1"/>
    </source>
</evidence>
<dbReference type="Pfam" id="PF04993">
    <property type="entry name" value="TfoX_N"/>
    <property type="match status" value="1"/>
</dbReference>
<sequence length="199" mass="23131">MNTPTLKNTLKFFECLDSVTSRSMFGGFGIFCDQAMFALVVNNHLHLRAGQKNEADFKRLYMQPYVYKKRGFPVITKYYSVPEIWWEQTDVMMDFATRALDIARDDKQVKKTRIPNRIKDLPNLRLATERMLRKVGIDSVDKLHNQGSARAYQALQNSHDDLLSLKLLWALEGAIKGKHWSVITPQRRDELLQTLRLKA</sequence>
<reference evidence="4" key="1">
    <citation type="submission" date="2017-04" db="EMBL/GenBank/DDBJ databases">
        <title>Genome evolution of the luminous symbionts of deep sea anglerfish.</title>
        <authorList>
            <person name="Hendry T.A."/>
        </authorList>
    </citation>
    <scope>NUCLEOTIDE SEQUENCE [LARGE SCALE GENOMIC DNA]</scope>
</reference>
<dbReference type="GO" id="GO:0030420">
    <property type="term" value="P:establishment of competence for transformation"/>
    <property type="evidence" value="ECO:0007669"/>
    <property type="project" value="InterPro"/>
</dbReference>
<evidence type="ECO:0000259" key="1">
    <source>
        <dbReference type="Pfam" id="PF04993"/>
    </source>
</evidence>
<dbReference type="SUPFAM" id="SSF159894">
    <property type="entry name" value="YgaC/TfoX-N like"/>
    <property type="match status" value="1"/>
</dbReference>
<dbReference type="GeneID" id="66951872"/>
<dbReference type="RefSeq" id="WP_097356638.1">
    <property type="nucleotide sequence ID" value="NZ_CAWNJE010000008.1"/>
</dbReference>
<dbReference type="Gene3D" id="1.10.150.20">
    <property type="entry name" value="5' to 3' exonuclease, C-terminal subdomain"/>
    <property type="match status" value="1"/>
</dbReference>
<feature type="domain" description="TfoX N-terminal" evidence="1">
    <location>
        <begin position="13"/>
        <end position="101"/>
    </location>
</feature>
<name>A0A2A5T2U2_9GAMM</name>
<dbReference type="EMBL" id="NBYY01000019">
    <property type="protein sequence ID" value="PCS22464.1"/>
    <property type="molecule type" value="Genomic_DNA"/>
</dbReference>
<dbReference type="PANTHER" id="PTHR36121">
    <property type="entry name" value="PROTEIN SXY"/>
    <property type="match status" value="1"/>
</dbReference>